<organism evidence="1 2">
    <name type="scientific">Gossypium laxum</name>
    <dbReference type="NCBI Taxonomy" id="34288"/>
    <lineage>
        <taxon>Eukaryota</taxon>
        <taxon>Viridiplantae</taxon>
        <taxon>Streptophyta</taxon>
        <taxon>Embryophyta</taxon>
        <taxon>Tracheophyta</taxon>
        <taxon>Spermatophyta</taxon>
        <taxon>Magnoliopsida</taxon>
        <taxon>eudicotyledons</taxon>
        <taxon>Gunneridae</taxon>
        <taxon>Pentapetalae</taxon>
        <taxon>rosids</taxon>
        <taxon>malvids</taxon>
        <taxon>Malvales</taxon>
        <taxon>Malvaceae</taxon>
        <taxon>Malvoideae</taxon>
        <taxon>Gossypium</taxon>
    </lineage>
</organism>
<proteinExistence type="predicted"/>
<sequence>MKIRMKIFIQMHTMMLSSWKFIRKSRIVSLILTSH</sequence>
<evidence type="ECO:0000313" key="1">
    <source>
        <dbReference type="EMBL" id="MBA0730840.1"/>
    </source>
</evidence>
<protein>
    <submittedName>
        <fullName evidence="1">Uncharacterized protein</fullName>
    </submittedName>
</protein>
<comment type="caution">
    <text evidence="1">The sequence shown here is derived from an EMBL/GenBank/DDBJ whole genome shotgun (WGS) entry which is preliminary data.</text>
</comment>
<keyword evidence="2" id="KW-1185">Reference proteome</keyword>
<dbReference type="EMBL" id="JABEZV010447734">
    <property type="protein sequence ID" value="MBA0730840.1"/>
    <property type="molecule type" value="Genomic_DNA"/>
</dbReference>
<reference evidence="1 2" key="1">
    <citation type="journal article" date="2019" name="Genome Biol. Evol.">
        <title>Insights into the evolution of the New World diploid cottons (Gossypium, subgenus Houzingenia) based on genome sequencing.</title>
        <authorList>
            <person name="Grover C.E."/>
            <person name="Arick M.A. 2nd"/>
            <person name="Thrash A."/>
            <person name="Conover J.L."/>
            <person name="Sanders W.S."/>
            <person name="Peterson D.G."/>
            <person name="Frelichowski J.E."/>
            <person name="Scheffler J.A."/>
            <person name="Scheffler B.E."/>
            <person name="Wendel J.F."/>
        </authorList>
    </citation>
    <scope>NUCLEOTIDE SEQUENCE [LARGE SCALE GENOMIC DNA]</scope>
    <source>
        <strain evidence="1">4</strain>
        <tissue evidence="1">Leaf</tissue>
    </source>
</reference>
<dbReference type="Proteomes" id="UP000593574">
    <property type="component" value="Unassembled WGS sequence"/>
</dbReference>
<name>A0A7J9B3I5_9ROSI</name>
<accession>A0A7J9B3I5</accession>
<evidence type="ECO:0000313" key="2">
    <source>
        <dbReference type="Proteomes" id="UP000593574"/>
    </source>
</evidence>
<gene>
    <name evidence="1" type="ORF">Golax_025446</name>
</gene>
<dbReference type="AlphaFoldDB" id="A0A7J9B3I5"/>